<reference evidence="1 2" key="1">
    <citation type="submission" date="2020-08" db="EMBL/GenBank/DDBJ databases">
        <title>Genomic Encyclopedia of Type Strains, Phase IV (KMG-V): Genome sequencing to study the core and pangenomes of soil and plant-associated prokaryotes.</title>
        <authorList>
            <person name="Whitman W."/>
        </authorList>
    </citation>
    <scope>NUCLEOTIDE SEQUENCE [LARGE SCALE GENOMIC DNA]</scope>
    <source>
        <strain evidence="1 2">SEMIA 4064</strain>
    </source>
</reference>
<dbReference type="EMBL" id="JACHBI010000019">
    <property type="protein sequence ID" value="MBB5577336.1"/>
    <property type="molecule type" value="Genomic_DNA"/>
</dbReference>
<organism evidence="1 2">
    <name type="scientific">Rhizobium paranaense</name>
    <dbReference type="NCBI Taxonomy" id="1650438"/>
    <lineage>
        <taxon>Bacteria</taxon>
        <taxon>Pseudomonadati</taxon>
        <taxon>Pseudomonadota</taxon>
        <taxon>Alphaproteobacteria</taxon>
        <taxon>Hyphomicrobiales</taxon>
        <taxon>Rhizobiaceae</taxon>
        <taxon>Rhizobium/Agrobacterium group</taxon>
        <taxon>Rhizobium</taxon>
    </lineage>
</organism>
<dbReference type="AlphaFoldDB" id="A0A7W8XXH9"/>
<protein>
    <submittedName>
        <fullName evidence="1">Uncharacterized protein</fullName>
    </submittedName>
</protein>
<keyword evidence="2" id="KW-1185">Reference proteome</keyword>
<dbReference type="Proteomes" id="UP000549882">
    <property type="component" value="Unassembled WGS sequence"/>
</dbReference>
<accession>A0A7W8XXH9</accession>
<gene>
    <name evidence="1" type="ORF">GGD50_005988</name>
</gene>
<sequence>MTTITDRAALVVDVSVDRGMSGMPWNVESSLCAPLAPMRLERPAASRTIDTES</sequence>
<name>A0A7W8XXH9_9HYPH</name>
<evidence type="ECO:0000313" key="1">
    <source>
        <dbReference type="EMBL" id="MBB5577336.1"/>
    </source>
</evidence>
<evidence type="ECO:0000313" key="2">
    <source>
        <dbReference type="Proteomes" id="UP000549882"/>
    </source>
</evidence>
<comment type="caution">
    <text evidence="1">The sequence shown here is derived from an EMBL/GenBank/DDBJ whole genome shotgun (WGS) entry which is preliminary data.</text>
</comment>
<proteinExistence type="predicted"/>